<feature type="transmembrane region" description="Helical" evidence="1">
    <location>
        <begin position="206"/>
        <end position="228"/>
    </location>
</feature>
<proteinExistence type="predicted"/>
<keyword evidence="1" id="KW-0472">Membrane</keyword>
<reference evidence="2" key="2">
    <citation type="submission" date="2023-06" db="EMBL/GenBank/DDBJ databases">
        <authorList>
            <person name="Lucena T."/>
            <person name="Sun Q."/>
        </authorList>
    </citation>
    <scope>NUCLEOTIDE SEQUENCE</scope>
    <source>
        <strain evidence="2">CECT 7703</strain>
    </source>
</reference>
<sequence>MSLDWLSVLSRKLLAPEVRLRWLPLLLVWLLFLAAWLPQGHAALRLLLLAQLGLLLLWQPVYAPQRDMNAWGLAGMALAALALALFAGPALLLGWAALVAALVGGRAAGMSAPGLRRLHLGLALLVLLLLWLQLLPAALLQAPPWPRAVSYLLPAGLLLLAVWPIPAAEPPQAQPLDFLYSLLLLLLTLLVSLGTAALVRGWQYQYVAALATMLVATGGLLAALALLWNPLGGFAGIGALFSAQLFQLGSPFELWSARVTAHYGRETDAEVFLKAALRELLMLPWVAGGHWRGPGGEGEFGVRRGAGISLTAGDLQLVLSTRGAITTAHRLQLQLAVRLLEQLYLAKQREARLAEHVYIEAVYETGARLTHDIKNLLQALQGLIGAAQVSTDPHRLASLYARQLPEIGRRLEVTLGKLSAPTQGDFGRQTVLPAAVWWQGVAIRYADAGIALQPLPLECPPVSAELYDCVMDNLLQNALNKRAVAKELVISAGLDGRGGLWVEDDGEPVPASLAAKLLQAPVESASGFGLGLYQAARMAAAAGGCLALVENRPGRVRFEFAANKS</sequence>
<organism evidence="2 3">
    <name type="scientific">Chitinimonas viridis</name>
    <dbReference type="NCBI Taxonomy" id="664880"/>
    <lineage>
        <taxon>Bacteria</taxon>
        <taxon>Pseudomonadati</taxon>
        <taxon>Pseudomonadota</taxon>
        <taxon>Betaproteobacteria</taxon>
        <taxon>Neisseriales</taxon>
        <taxon>Chitinibacteraceae</taxon>
        <taxon>Chitinimonas</taxon>
    </lineage>
</organism>
<feature type="transmembrane region" description="Helical" evidence="1">
    <location>
        <begin position="20"/>
        <end position="37"/>
    </location>
</feature>
<feature type="transmembrane region" description="Helical" evidence="1">
    <location>
        <begin position="43"/>
        <end position="61"/>
    </location>
</feature>
<evidence type="ECO:0008006" key="4">
    <source>
        <dbReference type="Google" id="ProtNLM"/>
    </source>
</evidence>
<dbReference type="EMBL" id="JAUFPU010000003">
    <property type="protein sequence ID" value="MDN3575939.1"/>
    <property type="molecule type" value="Genomic_DNA"/>
</dbReference>
<dbReference type="RefSeq" id="WP_290331571.1">
    <property type="nucleotide sequence ID" value="NZ_JAUFPU010000003.1"/>
</dbReference>
<feature type="transmembrane region" description="Helical" evidence="1">
    <location>
        <begin position="148"/>
        <end position="166"/>
    </location>
</feature>
<comment type="caution">
    <text evidence="2">The sequence shown here is derived from an EMBL/GenBank/DDBJ whole genome shotgun (WGS) entry which is preliminary data.</text>
</comment>
<dbReference type="Gene3D" id="3.30.565.10">
    <property type="entry name" value="Histidine kinase-like ATPase, C-terminal domain"/>
    <property type="match status" value="1"/>
</dbReference>
<protein>
    <recommendedName>
        <fullName evidence="4">HAMP domain-containing histidine kinase</fullName>
    </recommendedName>
</protein>
<evidence type="ECO:0000256" key="1">
    <source>
        <dbReference type="SAM" id="Phobius"/>
    </source>
</evidence>
<evidence type="ECO:0000313" key="3">
    <source>
        <dbReference type="Proteomes" id="UP001180081"/>
    </source>
</evidence>
<keyword evidence="1" id="KW-1133">Transmembrane helix</keyword>
<evidence type="ECO:0000313" key="2">
    <source>
        <dbReference type="EMBL" id="MDN3575939.1"/>
    </source>
</evidence>
<dbReference type="SUPFAM" id="SSF55874">
    <property type="entry name" value="ATPase domain of HSP90 chaperone/DNA topoisomerase II/histidine kinase"/>
    <property type="match status" value="1"/>
</dbReference>
<accession>A0ABT8B370</accession>
<dbReference type="InterPro" id="IPR036890">
    <property type="entry name" value="HATPase_C_sf"/>
</dbReference>
<name>A0ABT8B370_9NEIS</name>
<feature type="transmembrane region" description="Helical" evidence="1">
    <location>
        <begin position="73"/>
        <end position="98"/>
    </location>
</feature>
<dbReference type="Proteomes" id="UP001180081">
    <property type="component" value="Unassembled WGS sequence"/>
</dbReference>
<keyword evidence="1" id="KW-0812">Transmembrane</keyword>
<gene>
    <name evidence="2" type="ORF">QWZ03_04025</name>
</gene>
<feature type="transmembrane region" description="Helical" evidence="1">
    <location>
        <begin position="178"/>
        <end position="199"/>
    </location>
</feature>
<keyword evidence="3" id="KW-1185">Reference proteome</keyword>
<reference evidence="2" key="1">
    <citation type="journal article" date="2014" name="Int. J. Syst. Evol. Microbiol.">
        <title>Complete genome of a new Firmicutes species belonging to the dominant human colonic microbiota ('Ruminococcus bicirculans') reveals two chromosomes and a selective capacity to utilize plant glucans.</title>
        <authorList>
            <consortium name="NISC Comparative Sequencing Program"/>
            <person name="Wegmann U."/>
            <person name="Louis P."/>
            <person name="Goesmann A."/>
            <person name="Henrissat B."/>
            <person name="Duncan S.H."/>
            <person name="Flint H.J."/>
        </authorList>
    </citation>
    <scope>NUCLEOTIDE SEQUENCE</scope>
    <source>
        <strain evidence="2">CECT 7703</strain>
    </source>
</reference>
<feature type="transmembrane region" description="Helical" evidence="1">
    <location>
        <begin position="118"/>
        <end position="136"/>
    </location>
</feature>